<keyword evidence="2 3" id="KW-0040">ANK repeat</keyword>
<gene>
    <name evidence="5" type="ORF">MVEN_01477800</name>
</gene>
<dbReference type="Pfam" id="PF12796">
    <property type="entry name" value="Ank_2"/>
    <property type="match status" value="1"/>
</dbReference>
<dbReference type="PANTHER" id="PTHR24171">
    <property type="entry name" value="ANKYRIN REPEAT DOMAIN-CONTAINING PROTEIN 39-RELATED"/>
    <property type="match status" value="1"/>
</dbReference>
<dbReference type="InterPro" id="IPR036770">
    <property type="entry name" value="Ankyrin_rpt-contain_sf"/>
</dbReference>
<feature type="region of interest" description="Disordered" evidence="4">
    <location>
        <begin position="136"/>
        <end position="167"/>
    </location>
</feature>
<dbReference type="SUPFAM" id="SSF48403">
    <property type="entry name" value="Ankyrin repeat"/>
    <property type="match status" value="1"/>
</dbReference>
<dbReference type="PROSITE" id="PS50088">
    <property type="entry name" value="ANK_REPEAT"/>
    <property type="match status" value="2"/>
</dbReference>
<comment type="caution">
    <text evidence="5">The sequence shown here is derived from an EMBL/GenBank/DDBJ whole genome shotgun (WGS) entry which is preliminary data.</text>
</comment>
<dbReference type="OrthoDB" id="9995210at2759"/>
<reference evidence="5" key="1">
    <citation type="submission" date="2020-05" db="EMBL/GenBank/DDBJ databases">
        <title>Mycena genomes resolve the evolution of fungal bioluminescence.</title>
        <authorList>
            <person name="Tsai I.J."/>
        </authorList>
    </citation>
    <scope>NUCLEOTIDE SEQUENCE</scope>
    <source>
        <strain evidence="5">CCC161011</strain>
    </source>
</reference>
<evidence type="ECO:0000313" key="6">
    <source>
        <dbReference type="Proteomes" id="UP000620124"/>
    </source>
</evidence>
<dbReference type="InterPro" id="IPR002110">
    <property type="entry name" value="Ankyrin_rpt"/>
</dbReference>
<dbReference type="Proteomes" id="UP000620124">
    <property type="component" value="Unassembled WGS sequence"/>
</dbReference>
<dbReference type="Gene3D" id="1.25.40.20">
    <property type="entry name" value="Ankyrin repeat-containing domain"/>
    <property type="match status" value="1"/>
</dbReference>
<evidence type="ECO:0000313" key="5">
    <source>
        <dbReference type="EMBL" id="KAF7347229.1"/>
    </source>
</evidence>
<feature type="repeat" description="ANK" evidence="3">
    <location>
        <begin position="42"/>
        <end position="65"/>
    </location>
</feature>
<protein>
    <submittedName>
        <fullName evidence="5">Ankyrin</fullName>
    </submittedName>
</protein>
<dbReference type="GO" id="GO:0085020">
    <property type="term" value="P:protein K6-linked ubiquitination"/>
    <property type="evidence" value="ECO:0007669"/>
    <property type="project" value="TreeGrafter"/>
</dbReference>
<proteinExistence type="predicted"/>
<dbReference type="PANTHER" id="PTHR24171:SF8">
    <property type="entry name" value="BRCA1-ASSOCIATED RING DOMAIN PROTEIN 1"/>
    <property type="match status" value="1"/>
</dbReference>
<evidence type="ECO:0000256" key="1">
    <source>
        <dbReference type="ARBA" id="ARBA00022737"/>
    </source>
</evidence>
<dbReference type="AlphaFoldDB" id="A0A8H7CR66"/>
<name>A0A8H7CR66_9AGAR</name>
<feature type="repeat" description="ANK" evidence="3">
    <location>
        <begin position="77"/>
        <end position="113"/>
    </location>
</feature>
<dbReference type="GO" id="GO:0004842">
    <property type="term" value="F:ubiquitin-protein transferase activity"/>
    <property type="evidence" value="ECO:0007669"/>
    <property type="project" value="TreeGrafter"/>
</dbReference>
<dbReference type="PROSITE" id="PS50297">
    <property type="entry name" value="ANK_REP_REGION"/>
    <property type="match status" value="2"/>
</dbReference>
<accession>A0A8H7CR66</accession>
<feature type="compositionally biased region" description="Low complexity" evidence="4">
    <location>
        <begin position="136"/>
        <end position="146"/>
    </location>
</feature>
<feature type="compositionally biased region" description="Gly residues" evidence="4">
    <location>
        <begin position="156"/>
        <end position="167"/>
    </location>
</feature>
<dbReference type="PRINTS" id="PR01415">
    <property type="entry name" value="ANKYRIN"/>
</dbReference>
<dbReference type="SMART" id="SM00248">
    <property type="entry name" value="ANK"/>
    <property type="match status" value="3"/>
</dbReference>
<dbReference type="EMBL" id="JACAZI010000012">
    <property type="protein sequence ID" value="KAF7347229.1"/>
    <property type="molecule type" value="Genomic_DNA"/>
</dbReference>
<organism evidence="5 6">
    <name type="scientific">Mycena venus</name>
    <dbReference type="NCBI Taxonomy" id="2733690"/>
    <lineage>
        <taxon>Eukaryota</taxon>
        <taxon>Fungi</taxon>
        <taxon>Dikarya</taxon>
        <taxon>Basidiomycota</taxon>
        <taxon>Agaricomycotina</taxon>
        <taxon>Agaricomycetes</taxon>
        <taxon>Agaricomycetidae</taxon>
        <taxon>Agaricales</taxon>
        <taxon>Marasmiineae</taxon>
        <taxon>Mycenaceae</taxon>
        <taxon>Mycena</taxon>
    </lineage>
</organism>
<evidence type="ECO:0000256" key="4">
    <source>
        <dbReference type="SAM" id="MobiDB-lite"/>
    </source>
</evidence>
<sequence length="167" mass="18060">MESEQGASNNERLLAAARSDNQEMLQEIFEKGDFDINFQDGLGNTALHNAVSNGSTDVLEYILSHEDCDVDPINRIEKATPLHLAVRLEHPELRKYVVESLLEAGADTRIKDKNGDTVLDTLAADDTEIRTLIRKAQAQASVSQDDVASDDEDGDAGSGSGSGSDED</sequence>
<evidence type="ECO:0000256" key="3">
    <source>
        <dbReference type="PROSITE-ProRule" id="PRU00023"/>
    </source>
</evidence>
<keyword evidence="1" id="KW-0677">Repeat</keyword>
<keyword evidence="6" id="KW-1185">Reference proteome</keyword>
<evidence type="ECO:0000256" key="2">
    <source>
        <dbReference type="ARBA" id="ARBA00023043"/>
    </source>
</evidence>